<accession>A0ACB9CGC2</accession>
<sequence length="667" mass="74934">MDERGTDPPYQTRIGKFLGECDSDDMESNDDMLVDNQAKEIDSVVVPSTGGGGTRKLSGLSHVHGCVSLHDVAESASDDGGRMFGTSSTFLRNNNVEVCMGDSDHNQTTRVSTEVKGNLVFLNKEYTGMSIPFNLDNSLLNLGTETSEWNKLILEPIKLIWPEVWGMDDELDLENTGWSEVLDAVRLAWNDEFGEGSMDVRYDPIVECLTKWEGCQKIWDLGSGRMIRKRNVDQEGEIIPRHRNKKKKRGARKNASFINNEGMHEGNSMGTIDEAMIESDKSNAEDSLLPVQGSTQTYGNTNYIREEKIQYYPPLINKEGDRVAVIDLRPRINEEKGQESKDKNEGFMDRGDVQNKNTYEDGFTLVKKKKGGNLASQGSRQPQKHSIPSKHNIRNQDEFKSNGKGPRNMDAIAHKKNNPGFHNLQDKSESSRARDNQRDAEINSNNDVIETPRVMQKVVNNRETGSMHGSGKRKTSSGATVIETSNRFNLVENDGNEVDMDIEGEGINANRNNELVERNKGWIRRQERSLNTNFSGQLSKEQRLEAKRYVLDKYVPLESVLSEWSEPLLQYFRHLCNIHNFWSGYLAVARGKDSDGLVNEMNLDNSEDVWKEVKSETEGAAGFMKSDDPITSGVVGLLQEEGDINIRSRQDVDMHTAGPELQSVNGS</sequence>
<evidence type="ECO:0000313" key="2">
    <source>
        <dbReference type="Proteomes" id="UP001056120"/>
    </source>
</evidence>
<keyword evidence="2" id="KW-1185">Reference proteome</keyword>
<organism evidence="1 2">
    <name type="scientific">Smallanthus sonchifolius</name>
    <dbReference type="NCBI Taxonomy" id="185202"/>
    <lineage>
        <taxon>Eukaryota</taxon>
        <taxon>Viridiplantae</taxon>
        <taxon>Streptophyta</taxon>
        <taxon>Embryophyta</taxon>
        <taxon>Tracheophyta</taxon>
        <taxon>Spermatophyta</taxon>
        <taxon>Magnoliopsida</taxon>
        <taxon>eudicotyledons</taxon>
        <taxon>Gunneridae</taxon>
        <taxon>Pentapetalae</taxon>
        <taxon>asterids</taxon>
        <taxon>campanulids</taxon>
        <taxon>Asterales</taxon>
        <taxon>Asteraceae</taxon>
        <taxon>Asteroideae</taxon>
        <taxon>Heliantheae alliance</taxon>
        <taxon>Millerieae</taxon>
        <taxon>Smallanthus</taxon>
    </lineage>
</organism>
<reference evidence="2" key="1">
    <citation type="journal article" date="2022" name="Mol. Ecol. Resour.">
        <title>The genomes of chicory, endive, great burdock and yacon provide insights into Asteraceae palaeo-polyploidization history and plant inulin production.</title>
        <authorList>
            <person name="Fan W."/>
            <person name="Wang S."/>
            <person name="Wang H."/>
            <person name="Wang A."/>
            <person name="Jiang F."/>
            <person name="Liu H."/>
            <person name="Zhao H."/>
            <person name="Xu D."/>
            <person name="Zhang Y."/>
        </authorList>
    </citation>
    <scope>NUCLEOTIDE SEQUENCE [LARGE SCALE GENOMIC DNA]</scope>
    <source>
        <strain evidence="2">cv. Yunnan</strain>
    </source>
</reference>
<protein>
    <submittedName>
        <fullName evidence="1">Uncharacterized protein</fullName>
    </submittedName>
</protein>
<evidence type="ECO:0000313" key="1">
    <source>
        <dbReference type="EMBL" id="KAI3733290.1"/>
    </source>
</evidence>
<name>A0ACB9CGC2_9ASTR</name>
<comment type="caution">
    <text evidence="1">The sequence shown here is derived from an EMBL/GenBank/DDBJ whole genome shotgun (WGS) entry which is preliminary data.</text>
</comment>
<gene>
    <name evidence="1" type="ORF">L1987_64510</name>
</gene>
<reference evidence="1 2" key="2">
    <citation type="journal article" date="2022" name="Mol. Ecol. Resour.">
        <title>The genomes of chicory, endive, great burdock and yacon provide insights into Asteraceae paleo-polyploidization history and plant inulin production.</title>
        <authorList>
            <person name="Fan W."/>
            <person name="Wang S."/>
            <person name="Wang H."/>
            <person name="Wang A."/>
            <person name="Jiang F."/>
            <person name="Liu H."/>
            <person name="Zhao H."/>
            <person name="Xu D."/>
            <person name="Zhang Y."/>
        </authorList>
    </citation>
    <scope>NUCLEOTIDE SEQUENCE [LARGE SCALE GENOMIC DNA]</scope>
    <source>
        <strain evidence="2">cv. Yunnan</strain>
        <tissue evidence="1">Leaves</tissue>
    </source>
</reference>
<dbReference type="Proteomes" id="UP001056120">
    <property type="component" value="Linkage Group LG21"/>
</dbReference>
<proteinExistence type="predicted"/>
<dbReference type="EMBL" id="CM042038">
    <property type="protein sequence ID" value="KAI3733290.1"/>
    <property type="molecule type" value="Genomic_DNA"/>
</dbReference>